<accession>A0A2U7U9R7</accession>
<dbReference type="GeneID" id="36844261"/>
<dbReference type="Pfam" id="PF19166">
    <property type="entry name" value="DUF5848"/>
    <property type="match status" value="1"/>
</dbReference>
<protein>
    <recommendedName>
        <fullName evidence="1">DUF5848 domain-containing protein</fullName>
    </recommendedName>
</protein>
<proteinExistence type="predicted"/>
<dbReference type="EMBL" id="MG011689">
    <property type="protein sequence ID" value="AVK75120.1"/>
    <property type="molecule type" value="Genomic_DNA"/>
</dbReference>
<name>A0A2U7U9R7_9VIRU</name>
<dbReference type="Proteomes" id="UP000248852">
    <property type="component" value="Segment"/>
</dbReference>
<evidence type="ECO:0000259" key="1">
    <source>
        <dbReference type="Pfam" id="PF19166"/>
    </source>
</evidence>
<evidence type="ECO:0000313" key="2">
    <source>
        <dbReference type="EMBL" id="AVK75120.1"/>
    </source>
</evidence>
<dbReference type="KEGG" id="vg:36844261"/>
<sequence>MDVKRITPTKTDFRDLFRRLYTTLAPGRLREADARWKRLLLADIGSTVEPGTERGMLTEVYIPLWASLAESSRLDPASVVDVEWPPTPLSLERDIDRALETGGADSPAAIGPEKALADTFEPLDEGSGDLLDAMCYAIDTKIMQTVANHYGAGRGPIINQSGVAPASLVDKLRARGYDVEQRPCESEPYFVVTLDVIRIPPTVGEIWDETKERIRTTLSQYDQQSATEYPSIGIPADTPAPVLDRLRDQGYHVGRPHDRWITVHLLSGNG</sequence>
<feature type="domain" description="DUF5848" evidence="1">
    <location>
        <begin position="40"/>
        <end position="93"/>
    </location>
</feature>
<dbReference type="RefSeq" id="YP_009483389.1">
    <property type="nucleotide sequence ID" value="NC_037667.1"/>
</dbReference>
<dbReference type="InterPro" id="IPR043884">
    <property type="entry name" value="DUF5848"/>
</dbReference>
<organism evidence="2">
    <name type="scientific">Pandoravirus quercus</name>
    <dbReference type="NCBI Taxonomy" id="2107709"/>
    <lineage>
        <taxon>Viruses</taxon>
        <taxon>Pandoravirus</taxon>
    </lineage>
</organism>
<reference evidence="2" key="1">
    <citation type="journal article" date="2018" name="Nat. Commun.">
        <title>Diversity and evolution of the emerging Pandoraviridae family.</title>
        <authorList>
            <person name="Legendre M."/>
            <person name="Fabre E."/>
            <person name="Poirot O."/>
            <person name="Jeudy S."/>
            <person name="Lartigue A."/>
            <person name="Alempic J.M."/>
            <person name="Beucher L."/>
            <person name="Philippe N."/>
            <person name="Bertaux L."/>
            <person name="Christo-Foroux E."/>
            <person name="Labadie K."/>
            <person name="Coute Y."/>
            <person name="Abergel C."/>
            <person name="Claverie J.M."/>
        </authorList>
    </citation>
    <scope>NUCLEOTIDE SEQUENCE [LARGE SCALE GENOMIC DNA]</scope>
    <source>
        <strain evidence="2">Quercus</strain>
    </source>
</reference>
<gene>
    <name evidence="2" type="ORF">pqer_cds_698</name>
</gene>